<proteinExistence type="predicted"/>
<gene>
    <name evidence="1" type="ORF">A9200_06545</name>
</gene>
<sequence>MLFFKFLYDSLNNCSTFAASQRGAEFHYWNKAEIIPKEPGRVMLPRDRALKKCPVDIFSEGPAGVMADFILEKERSCSKINFNLE</sequence>
<accession>A0A1B7Z3R5</accession>
<keyword evidence="2" id="KW-1185">Reference proteome</keyword>
<dbReference type="KEGG" id="mart:BTR34_06785"/>
<dbReference type="STRING" id="1836467.BTR34_06785"/>
<protein>
    <submittedName>
        <fullName evidence="1">Uncharacterized protein</fullName>
    </submittedName>
</protein>
<comment type="caution">
    <text evidence="1">The sequence shown here is derived from an EMBL/GenBank/DDBJ whole genome shotgun (WGS) entry which is preliminary data.</text>
</comment>
<evidence type="ECO:0000313" key="2">
    <source>
        <dbReference type="Proteomes" id="UP000092164"/>
    </source>
</evidence>
<name>A0A1B7Z3R5_9FLAO</name>
<organism evidence="1 2">
    <name type="scientific">Maribacter hydrothermalis</name>
    <dbReference type="NCBI Taxonomy" id="1836467"/>
    <lineage>
        <taxon>Bacteria</taxon>
        <taxon>Pseudomonadati</taxon>
        <taxon>Bacteroidota</taxon>
        <taxon>Flavobacteriia</taxon>
        <taxon>Flavobacteriales</taxon>
        <taxon>Flavobacteriaceae</taxon>
        <taxon>Maribacter</taxon>
    </lineage>
</organism>
<evidence type="ECO:0000313" key="1">
    <source>
        <dbReference type="EMBL" id="OBR37306.1"/>
    </source>
</evidence>
<dbReference type="Proteomes" id="UP000092164">
    <property type="component" value="Unassembled WGS sequence"/>
</dbReference>
<dbReference type="AlphaFoldDB" id="A0A1B7Z3R5"/>
<reference evidence="2" key="1">
    <citation type="submission" date="2016-06" db="EMBL/GenBank/DDBJ databases">
        <authorList>
            <person name="Zhan P."/>
        </authorList>
    </citation>
    <scope>NUCLEOTIDE SEQUENCE [LARGE SCALE GENOMIC DNA]</scope>
    <source>
        <strain evidence="2">T28</strain>
    </source>
</reference>
<dbReference type="EMBL" id="LZFP01000034">
    <property type="protein sequence ID" value="OBR37306.1"/>
    <property type="molecule type" value="Genomic_DNA"/>
</dbReference>